<evidence type="ECO:0008006" key="3">
    <source>
        <dbReference type="Google" id="ProtNLM"/>
    </source>
</evidence>
<organism evidence="1 2">
    <name type="scientific">Desulfoscipio geothermicus DSM 3669</name>
    <dbReference type="NCBI Taxonomy" id="1121426"/>
    <lineage>
        <taxon>Bacteria</taxon>
        <taxon>Bacillati</taxon>
        <taxon>Bacillota</taxon>
        <taxon>Clostridia</taxon>
        <taxon>Eubacteriales</taxon>
        <taxon>Desulfallaceae</taxon>
        <taxon>Desulfoscipio</taxon>
    </lineage>
</organism>
<reference evidence="2" key="1">
    <citation type="submission" date="2016-10" db="EMBL/GenBank/DDBJ databases">
        <authorList>
            <person name="Varghese N."/>
            <person name="Submissions S."/>
        </authorList>
    </citation>
    <scope>NUCLEOTIDE SEQUENCE [LARGE SCALE GENOMIC DNA]</scope>
    <source>
        <strain evidence="2">DSM 3669</strain>
    </source>
</reference>
<dbReference type="RefSeq" id="WP_092486292.1">
    <property type="nucleotide sequence ID" value="NZ_FOYM01000029.1"/>
</dbReference>
<dbReference type="Proteomes" id="UP000199584">
    <property type="component" value="Unassembled WGS sequence"/>
</dbReference>
<gene>
    <name evidence="1" type="ORF">SAMN05660706_12949</name>
</gene>
<name>A0A1I6E8X1_9FIRM</name>
<evidence type="ECO:0000313" key="1">
    <source>
        <dbReference type="EMBL" id="SFR14011.1"/>
    </source>
</evidence>
<keyword evidence="2" id="KW-1185">Reference proteome</keyword>
<evidence type="ECO:0000313" key="2">
    <source>
        <dbReference type="Proteomes" id="UP000199584"/>
    </source>
</evidence>
<proteinExistence type="predicted"/>
<dbReference type="AlphaFoldDB" id="A0A1I6E8X1"/>
<protein>
    <recommendedName>
        <fullName evidence="3">His-Xaa-Ser system protein HxsD</fullName>
    </recommendedName>
</protein>
<sequence length="97" mass="10980">MSQAISVELTIQGENDVLLFKTDPDIAVNLNSESGQQDLKRVFSKLLEKSIIDDIVLELSISSNYTKSLYKEVCQEYIEALNTEIKKVSVEIRKSIK</sequence>
<accession>A0A1I6E8X1</accession>
<dbReference type="OrthoDB" id="2056999at2"/>
<dbReference type="EMBL" id="FOYM01000029">
    <property type="protein sequence ID" value="SFR14011.1"/>
    <property type="molecule type" value="Genomic_DNA"/>
</dbReference>